<dbReference type="SUPFAM" id="SSF56059">
    <property type="entry name" value="Glutathione synthetase ATP-binding domain-like"/>
    <property type="match status" value="1"/>
</dbReference>
<dbReference type="PROSITE" id="PS50975">
    <property type="entry name" value="ATP_GRASP"/>
    <property type="match status" value="1"/>
</dbReference>
<dbReference type="PANTHER" id="PTHR43585">
    <property type="entry name" value="FUMIPYRROLE BIOSYNTHESIS PROTEIN C"/>
    <property type="match status" value="1"/>
</dbReference>
<evidence type="ECO:0000313" key="7">
    <source>
        <dbReference type="Proteomes" id="UP001610563"/>
    </source>
</evidence>
<dbReference type="Proteomes" id="UP001610563">
    <property type="component" value="Unassembled WGS sequence"/>
</dbReference>
<gene>
    <name evidence="6" type="ORF">BJX66DRAFT_328297</name>
</gene>
<keyword evidence="2 4" id="KW-0547">Nucleotide-binding</keyword>
<evidence type="ECO:0000313" key="6">
    <source>
        <dbReference type="EMBL" id="KAL2786807.1"/>
    </source>
</evidence>
<dbReference type="InterPro" id="IPR011761">
    <property type="entry name" value="ATP-grasp"/>
</dbReference>
<dbReference type="PANTHER" id="PTHR43585:SF2">
    <property type="entry name" value="ATP-GRASP ENZYME FSQD"/>
    <property type="match status" value="1"/>
</dbReference>
<evidence type="ECO:0000256" key="2">
    <source>
        <dbReference type="ARBA" id="ARBA00022741"/>
    </source>
</evidence>
<name>A0ABR4FUZ5_9EURO</name>
<keyword evidence="1" id="KW-0436">Ligase</keyword>
<sequence length="713" mass="78975">MAQSGRVKACWGTAEAYYEFQWRALSATEWWQSVDVIFTLAAESKAKKTIISEDIWHQWPETSDIGDTEKPVSLWYAASSDSALSVTPWTSLGTREQGFSPRALALFQRALKAAARPATTETVADGENAAIRFVFPAKSGYAVRADIFSLRMVDLEIVDAASAVSFHPTEPEKLLHPLAVDLNTEDILHAIFTNGVGGLLLRPLSSYNDNITDYESIFKSLDIKLTNRLSFPWLTHSPPPLQTLAIIEGGRSSPSHGGTARSIYTAARALNISMIVLDVAGHWLEGPEYAHWRKDFLPIQLEPPSLLRDRILDALSSSGHKVEALVTFCDSYQVPVAQAAEKLGLQTASAEAFEIATDKYRTGVFEGRPAFLVRSVEEAFEVVQRGELEYQFIVKPCKGFLSEGVFKIRSPDELASAIRGANLDRHGAEFVLEAYCDGPEVDINFVLSDGELLFYEVSDDFPKTADANHVGSEQEEECSQQQQLQLTSFVELGNVLPSNLPPAEIEVLRESLHRSLVRLGLKTGIFHLEARVQNSSVEYGVISSSSSDTAANPIIDLIPRSTPVNEKPSSWLIEINPRPPGIQETAAVESTYGIDYWGIGLLSALRDHARLRSLSHPFLQGPHYWSEMVFIPVTRGGIFNADDVCADLIERRPDLGKHVSRSFCFLKRGDIVVGPEEGITGWVAYFVVFSRVSRAELLRLSREIRAEVRIRVV</sequence>
<proteinExistence type="predicted"/>
<dbReference type="InterPro" id="IPR052032">
    <property type="entry name" value="ATP-dep_AA_Ligase"/>
</dbReference>
<dbReference type="Pfam" id="PF18130">
    <property type="entry name" value="ATPgrasp_N"/>
    <property type="match status" value="1"/>
</dbReference>
<protein>
    <recommendedName>
        <fullName evidence="5">ATP-grasp domain-containing protein</fullName>
    </recommendedName>
</protein>
<comment type="caution">
    <text evidence="6">The sequence shown here is derived from an EMBL/GenBank/DDBJ whole genome shotgun (WGS) entry which is preliminary data.</text>
</comment>
<evidence type="ECO:0000256" key="1">
    <source>
        <dbReference type="ARBA" id="ARBA00022598"/>
    </source>
</evidence>
<organism evidence="6 7">
    <name type="scientific">Aspergillus keveii</name>
    <dbReference type="NCBI Taxonomy" id="714993"/>
    <lineage>
        <taxon>Eukaryota</taxon>
        <taxon>Fungi</taxon>
        <taxon>Dikarya</taxon>
        <taxon>Ascomycota</taxon>
        <taxon>Pezizomycotina</taxon>
        <taxon>Eurotiomycetes</taxon>
        <taxon>Eurotiomycetidae</taxon>
        <taxon>Eurotiales</taxon>
        <taxon>Aspergillaceae</taxon>
        <taxon>Aspergillus</taxon>
        <taxon>Aspergillus subgen. Nidulantes</taxon>
    </lineage>
</organism>
<keyword evidence="7" id="KW-1185">Reference proteome</keyword>
<dbReference type="InterPro" id="IPR041472">
    <property type="entry name" value="BL00235/CARNS1_N"/>
</dbReference>
<evidence type="ECO:0000259" key="5">
    <source>
        <dbReference type="PROSITE" id="PS50975"/>
    </source>
</evidence>
<accession>A0ABR4FUZ5</accession>
<feature type="domain" description="ATP-grasp" evidence="5">
    <location>
        <begin position="357"/>
        <end position="605"/>
    </location>
</feature>
<reference evidence="6 7" key="1">
    <citation type="submission" date="2024-07" db="EMBL/GenBank/DDBJ databases">
        <title>Section-level genome sequencing and comparative genomics of Aspergillus sections Usti and Cavernicolus.</title>
        <authorList>
            <consortium name="Lawrence Berkeley National Laboratory"/>
            <person name="Nybo J.L."/>
            <person name="Vesth T.C."/>
            <person name="Theobald S."/>
            <person name="Frisvad J.C."/>
            <person name="Larsen T.O."/>
            <person name="Kjaerboelling I."/>
            <person name="Rothschild-Mancinelli K."/>
            <person name="Lyhne E.K."/>
            <person name="Kogle M.E."/>
            <person name="Barry K."/>
            <person name="Clum A."/>
            <person name="Na H."/>
            <person name="Ledsgaard L."/>
            <person name="Lin J."/>
            <person name="Lipzen A."/>
            <person name="Kuo A."/>
            <person name="Riley R."/>
            <person name="Mondo S."/>
            <person name="Labutti K."/>
            <person name="Haridas S."/>
            <person name="Pangalinan J."/>
            <person name="Salamov A.A."/>
            <person name="Simmons B.A."/>
            <person name="Magnuson J.K."/>
            <person name="Chen J."/>
            <person name="Drula E."/>
            <person name="Henrissat B."/>
            <person name="Wiebenga A."/>
            <person name="Lubbers R.J."/>
            <person name="Gomes A.C."/>
            <person name="Makela M.R."/>
            <person name="Stajich J."/>
            <person name="Grigoriev I.V."/>
            <person name="Mortensen U.H."/>
            <person name="De Vries R.P."/>
            <person name="Baker S.E."/>
            <person name="Andersen M.R."/>
        </authorList>
    </citation>
    <scope>NUCLEOTIDE SEQUENCE [LARGE SCALE GENOMIC DNA]</scope>
    <source>
        <strain evidence="6 7">CBS 209.92</strain>
    </source>
</reference>
<dbReference type="EMBL" id="JBFTWV010000109">
    <property type="protein sequence ID" value="KAL2786807.1"/>
    <property type="molecule type" value="Genomic_DNA"/>
</dbReference>
<dbReference type="Gene3D" id="3.30.470.20">
    <property type="entry name" value="ATP-grasp fold, B domain"/>
    <property type="match status" value="1"/>
</dbReference>
<evidence type="ECO:0000256" key="3">
    <source>
        <dbReference type="ARBA" id="ARBA00022840"/>
    </source>
</evidence>
<evidence type="ECO:0000256" key="4">
    <source>
        <dbReference type="PROSITE-ProRule" id="PRU00409"/>
    </source>
</evidence>
<keyword evidence="3 4" id="KW-0067">ATP-binding</keyword>
<dbReference type="Gene3D" id="3.40.50.20">
    <property type="match status" value="1"/>
</dbReference>